<name>G7J365_MEDTR</name>
<keyword evidence="7" id="KW-0168">Coated pit</keyword>
<dbReference type="HOGENOM" id="CLU_073451_0_0_1"/>
<dbReference type="EMBL" id="PSQE01000003">
    <property type="protein sequence ID" value="RHN69340.1"/>
    <property type="molecule type" value="Genomic_DNA"/>
</dbReference>
<evidence type="ECO:0000256" key="8">
    <source>
        <dbReference type="ARBA" id="ARBA00023329"/>
    </source>
</evidence>
<dbReference type="Gene3D" id="1.25.40.90">
    <property type="match status" value="1"/>
</dbReference>
<dbReference type="PaxDb" id="3880-AES72158"/>
<dbReference type="EnsemblPlants" id="AES72158">
    <property type="protein sequence ID" value="AES72158"/>
    <property type="gene ID" value="MTR_3g086670"/>
</dbReference>
<evidence type="ECO:0000256" key="2">
    <source>
        <dbReference type="ARBA" id="ARBA00004555"/>
    </source>
</evidence>
<dbReference type="GO" id="GO:0005545">
    <property type="term" value="F:1-phosphatidylinositol binding"/>
    <property type="evidence" value="ECO:0000318"/>
    <property type="project" value="GO_Central"/>
</dbReference>
<reference evidence="10 13" key="1">
    <citation type="journal article" date="2011" name="Nature">
        <title>The Medicago genome provides insight into the evolution of rhizobial symbioses.</title>
        <authorList>
            <person name="Young N.D."/>
            <person name="Debelle F."/>
            <person name="Oldroyd G.E."/>
            <person name="Geurts R."/>
            <person name="Cannon S.B."/>
            <person name="Udvardi M.K."/>
            <person name="Benedito V.A."/>
            <person name="Mayer K.F."/>
            <person name="Gouzy J."/>
            <person name="Schoof H."/>
            <person name="Van de Peer Y."/>
            <person name="Proost S."/>
            <person name="Cook D.R."/>
            <person name="Meyers B.C."/>
            <person name="Spannagl M."/>
            <person name="Cheung F."/>
            <person name="De Mita S."/>
            <person name="Krishnakumar V."/>
            <person name="Gundlach H."/>
            <person name="Zhou S."/>
            <person name="Mudge J."/>
            <person name="Bharti A.K."/>
            <person name="Murray J.D."/>
            <person name="Naoumkina M.A."/>
            <person name="Rosen B."/>
            <person name="Silverstein K.A."/>
            <person name="Tang H."/>
            <person name="Rombauts S."/>
            <person name="Zhao P.X."/>
            <person name="Zhou P."/>
            <person name="Barbe V."/>
            <person name="Bardou P."/>
            <person name="Bechner M."/>
            <person name="Bellec A."/>
            <person name="Berger A."/>
            <person name="Berges H."/>
            <person name="Bidwell S."/>
            <person name="Bisseling T."/>
            <person name="Choisne N."/>
            <person name="Couloux A."/>
            <person name="Denny R."/>
            <person name="Deshpande S."/>
            <person name="Dai X."/>
            <person name="Doyle J.J."/>
            <person name="Dudez A.M."/>
            <person name="Farmer A.D."/>
            <person name="Fouteau S."/>
            <person name="Franken C."/>
            <person name="Gibelin C."/>
            <person name="Gish J."/>
            <person name="Goldstein S."/>
            <person name="Gonzalez A.J."/>
            <person name="Green P.J."/>
            <person name="Hallab A."/>
            <person name="Hartog M."/>
            <person name="Hua A."/>
            <person name="Humphray S.J."/>
            <person name="Jeong D.H."/>
            <person name="Jing Y."/>
            <person name="Jocker A."/>
            <person name="Kenton S.M."/>
            <person name="Kim D.J."/>
            <person name="Klee K."/>
            <person name="Lai H."/>
            <person name="Lang C."/>
            <person name="Lin S."/>
            <person name="Macmil S.L."/>
            <person name="Magdelenat G."/>
            <person name="Matthews L."/>
            <person name="McCorrison J."/>
            <person name="Monaghan E.L."/>
            <person name="Mun J.H."/>
            <person name="Najar F.Z."/>
            <person name="Nicholson C."/>
            <person name="Noirot C."/>
            <person name="O'Bleness M."/>
            <person name="Paule C.R."/>
            <person name="Poulain J."/>
            <person name="Prion F."/>
            <person name="Qin B."/>
            <person name="Qu C."/>
            <person name="Retzel E.F."/>
            <person name="Riddle C."/>
            <person name="Sallet E."/>
            <person name="Samain S."/>
            <person name="Samson N."/>
            <person name="Sanders I."/>
            <person name="Saurat O."/>
            <person name="Scarpelli C."/>
            <person name="Schiex T."/>
            <person name="Segurens B."/>
            <person name="Severin A.J."/>
            <person name="Sherrier D.J."/>
            <person name="Shi R."/>
            <person name="Sims S."/>
            <person name="Singer S.R."/>
            <person name="Sinharoy S."/>
            <person name="Sterck L."/>
            <person name="Viollet A."/>
            <person name="Wang B.B."/>
            <person name="Wang K."/>
            <person name="Wang M."/>
            <person name="Wang X."/>
            <person name="Warfsmann J."/>
            <person name="Weissenbach J."/>
            <person name="White D.D."/>
            <person name="White J.D."/>
            <person name="Wiley G.B."/>
            <person name="Wincker P."/>
            <person name="Xing Y."/>
            <person name="Yang L."/>
            <person name="Yao Z."/>
            <person name="Ying F."/>
            <person name="Zhai J."/>
            <person name="Zhou L."/>
            <person name="Zuber A."/>
            <person name="Denarie J."/>
            <person name="Dixon R.A."/>
            <person name="May G.D."/>
            <person name="Schwartz D.C."/>
            <person name="Rogers J."/>
            <person name="Quetier F."/>
            <person name="Town C.D."/>
            <person name="Roe B.A."/>
        </authorList>
    </citation>
    <scope>NUCLEOTIDE SEQUENCE [LARGE SCALE GENOMIC DNA]</scope>
    <source>
        <strain evidence="10">A17</strain>
        <strain evidence="12 13">cv. Jemalong A17</strain>
    </source>
</reference>
<dbReference type="Proteomes" id="UP000265566">
    <property type="component" value="Chromosome 3"/>
</dbReference>
<evidence type="ECO:0000256" key="5">
    <source>
        <dbReference type="ARBA" id="ARBA00023034"/>
    </source>
</evidence>
<keyword evidence="4" id="KW-0254">Endocytosis</keyword>
<keyword evidence="6" id="KW-0472">Membrane</keyword>
<accession>G7J365</accession>
<evidence type="ECO:0000313" key="13">
    <source>
        <dbReference type="Proteomes" id="UP000002051"/>
    </source>
</evidence>
<evidence type="ECO:0000256" key="3">
    <source>
        <dbReference type="ARBA" id="ARBA00004600"/>
    </source>
</evidence>
<reference evidence="14" key="4">
    <citation type="journal article" date="2018" name="Nat. Plants">
        <title>Whole-genome landscape of Medicago truncatula symbiotic genes.</title>
        <authorList>
            <person name="Pecrix Y."/>
            <person name="Staton S.E."/>
            <person name="Sallet E."/>
            <person name="Lelandais-Briere C."/>
            <person name="Moreau S."/>
            <person name="Carrere S."/>
            <person name="Blein T."/>
            <person name="Jardinaud M.F."/>
            <person name="Latrasse D."/>
            <person name="Zouine M."/>
            <person name="Zahm M."/>
            <person name="Kreplak J."/>
            <person name="Mayjonade B."/>
            <person name="Satge C."/>
            <person name="Perez M."/>
            <person name="Cauet S."/>
            <person name="Marande W."/>
            <person name="Chantry-Darmon C."/>
            <person name="Lopez-Roques C."/>
            <person name="Bouchez O."/>
            <person name="Berard A."/>
            <person name="Debelle F."/>
            <person name="Munos S."/>
            <person name="Bendahmane A."/>
            <person name="Berges H."/>
            <person name="Niebel A."/>
            <person name="Buitink J."/>
            <person name="Frugier F."/>
            <person name="Benhamed M."/>
            <person name="Crespi M."/>
            <person name="Gouzy J."/>
            <person name="Gamas P."/>
        </authorList>
    </citation>
    <scope>NUCLEOTIDE SEQUENCE [LARGE SCALE GENOMIC DNA]</scope>
    <source>
        <strain evidence="14">cv. Jemalong A17</strain>
    </source>
</reference>
<dbReference type="PROSITE" id="PS50942">
    <property type="entry name" value="ENTH"/>
    <property type="match status" value="1"/>
</dbReference>
<dbReference type="STRING" id="3880.G7J365"/>
<evidence type="ECO:0000256" key="4">
    <source>
        <dbReference type="ARBA" id="ARBA00022583"/>
    </source>
</evidence>
<dbReference type="PANTHER" id="PTHR22951">
    <property type="entry name" value="CLATHRIN ASSEMBLY PROTEIN"/>
    <property type="match status" value="1"/>
</dbReference>
<dbReference type="InterPro" id="IPR048050">
    <property type="entry name" value="ANTH_N_plant"/>
</dbReference>
<dbReference type="InterPro" id="IPR011417">
    <property type="entry name" value="ANTH_dom"/>
</dbReference>
<keyword evidence="8" id="KW-0968">Cytoplasmic vesicle</keyword>
<dbReference type="eggNOG" id="KOG0251">
    <property type="taxonomic scope" value="Eukaryota"/>
</dbReference>
<dbReference type="GO" id="GO:0072583">
    <property type="term" value="P:clathrin-dependent endocytosis"/>
    <property type="evidence" value="ECO:0000318"/>
    <property type="project" value="GO_Central"/>
</dbReference>
<dbReference type="GO" id="GO:0000149">
    <property type="term" value="F:SNARE binding"/>
    <property type="evidence" value="ECO:0000318"/>
    <property type="project" value="GO_Central"/>
</dbReference>
<dbReference type="EMBL" id="CM001219">
    <property type="protein sequence ID" value="AES72158.1"/>
    <property type="molecule type" value="Genomic_DNA"/>
</dbReference>
<dbReference type="AlphaFoldDB" id="G7J365"/>
<dbReference type="SUPFAM" id="SSF48464">
    <property type="entry name" value="ENTH/VHS domain"/>
    <property type="match status" value="1"/>
</dbReference>
<proteinExistence type="predicted"/>
<dbReference type="CDD" id="cd16987">
    <property type="entry name" value="ANTH_N_AP180_plant"/>
    <property type="match status" value="1"/>
</dbReference>
<evidence type="ECO:0000259" key="9">
    <source>
        <dbReference type="PROSITE" id="PS50942"/>
    </source>
</evidence>
<evidence type="ECO:0000256" key="7">
    <source>
        <dbReference type="ARBA" id="ARBA00023176"/>
    </source>
</evidence>
<evidence type="ECO:0000313" key="14">
    <source>
        <dbReference type="Proteomes" id="UP000265566"/>
    </source>
</evidence>
<dbReference type="GO" id="GO:0006900">
    <property type="term" value="P:vesicle budding from membrane"/>
    <property type="evidence" value="ECO:0000318"/>
    <property type="project" value="GO_Central"/>
</dbReference>
<dbReference type="GO" id="GO:0005794">
    <property type="term" value="C:Golgi apparatus"/>
    <property type="evidence" value="ECO:0007669"/>
    <property type="project" value="UniProtKB-SubCell"/>
</dbReference>
<dbReference type="GO" id="GO:0005546">
    <property type="term" value="F:phosphatidylinositol-4,5-bisphosphate binding"/>
    <property type="evidence" value="ECO:0000318"/>
    <property type="project" value="GO_Central"/>
</dbReference>
<dbReference type="InterPro" id="IPR045192">
    <property type="entry name" value="AP180-like"/>
</dbReference>
<dbReference type="Proteomes" id="UP000002051">
    <property type="component" value="Chromosome 3"/>
</dbReference>
<dbReference type="Gramene" id="rna17792">
    <property type="protein sequence ID" value="RHN69340.1"/>
    <property type="gene ID" value="gene17792"/>
</dbReference>
<evidence type="ECO:0000256" key="6">
    <source>
        <dbReference type="ARBA" id="ARBA00023136"/>
    </source>
</evidence>
<dbReference type="GO" id="GO:0030136">
    <property type="term" value="C:clathrin-coated vesicle"/>
    <property type="evidence" value="ECO:0000318"/>
    <property type="project" value="GO_Central"/>
</dbReference>
<dbReference type="OMA" id="WYASYLE"/>
<evidence type="ECO:0000313" key="10">
    <source>
        <dbReference type="EMBL" id="AES72158.1"/>
    </source>
</evidence>
<evidence type="ECO:0000256" key="1">
    <source>
        <dbReference type="ARBA" id="ARBA00004132"/>
    </source>
</evidence>
<dbReference type="GO" id="GO:0032050">
    <property type="term" value="F:clathrin heavy chain binding"/>
    <property type="evidence" value="ECO:0000318"/>
    <property type="project" value="GO_Central"/>
</dbReference>
<reference evidence="11" key="5">
    <citation type="journal article" date="2018" name="Nat. Plants">
        <title>Whole-genome landscape of Medicago truncatula symbiotic genes.</title>
        <authorList>
            <person name="Pecrix Y."/>
            <person name="Gamas P."/>
            <person name="Carrere S."/>
        </authorList>
    </citation>
    <scope>NUCLEOTIDE SEQUENCE</scope>
    <source>
        <tissue evidence="11">Leaves</tissue>
    </source>
</reference>
<dbReference type="PANTHER" id="PTHR22951:SF76">
    <property type="entry name" value="OS09G0468150 PROTEIN"/>
    <property type="match status" value="1"/>
</dbReference>
<dbReference type="GO" id="GO:0048268">
    <property type="term" value="P:clathrin coat assembly"/>
    <property type="evidence" value="ECO:0007669"/>
    <property type="project" value="InterPro"/>
</dbReference>
<feature type="domain" description="ENTH" evidence="9">
    <location>
        <begin position="20"/>
        <end position="158"/>
    </location>
</feature>
<keyword evidence="5" id="KW-0333">Golgi apparatus</keyword>
<evidence type="ECO:0000313" key="12">
    <source>
        <dbReference type="EnsemblPlants" id="AES72158"/>
    </source>
</evidence>
<organism evidence="10 13">
    <name type="scientific">Medicago truncatula</name>
    <name type="common">Barrel medic</name>
    <name type="synonym">Medicago tribuloides</name>
    <dbReference type="NCBI Taxonomy" id="3880"/>
    <lineage>
        <taxon>Eukaryota</taxon>
        <taxon>Viridiplantae</taxon>
        <taxon>Streptophyta</taxon>
        <taxon>Embryophyta</taxon>
        <taxon>Tracheophyta</taxon>
        <taxon>Spermatophyta</taxon>
        <taxon>Magnoliopsida</taxon>
        <taxon>eudicotyledons</taxon>
        <taxon>Gunneridae</taxon>
        <taxon>Pentapetalae</taxon>
        <taxon>rosids</taxon>
        <taxon>fabids</taxon>
        <taxon>Fabales</taxon>
        <taxon>Fabaceae</taxon>
        <taxon>Papilionoideae</taxon>
        <taxon>50 kb inversion clade</taxon>
        <taxon>NPAAA clade</taxon>
        <taxon>Hologalegina</taxon>
        <taxon>IRL clade</taxon>
        <taxon>Trifolieae</taxon>
        <taxon>Medicago</taxon>
    </lineage>
</organism>
<dbReference type="FunFam" id="1.25.40.90:FF:000035">
    <property type="entry name" value="Putative clathrin assembly protein At4g40080"/>
    <property type="match status" value="1"/>
</dbReference>
<dbReference type="OrthoDB" id="44015at2759"/>
<dbReference type="Pfam" id="PF07651">
    <property type="entry name" value="ANTH"/>
    <property type="match status" value="1"/>
</dbReference>
<keyword evidence="13" id="KW-1185">Reference proteome</keyword>
<dbReference type="SMART" id="SM00273">
    <property type="entry name" value="ENTH"/>
    <property type="match status" value="1"/>
</dbReference>
<dbReference type="GO" id="GO:0005905">
    <property type="term" value="C:clathrin-coated pit"/>
    <property type="evidence" value="ECO:0000318"/>
    <property type="project" value="GO_Central"/>
</dbReference>
<dbReference type="KEGG" id="mtr:11433785"/>
<dbReference type="InterPro" id="IPR008942">
    <property type="entry name" value="ENTH_VHS"/>
</dbReference>
<reference evidence="10 13" key="2">
    <citation type="journal article" date="2014" name="BMC Genomics">
        <title>An improved genome release (version Mt4.0) for the model legume Medicago truncatula.</title>
        <authorList>
            <person name="Tang H."/>
            <person name="Krishnakumar V."/>
            <person name="Bidwell S."/>
            <person name="Rosen B."/>
            <person name="Chan A."/>
            <person name="Zhou S."/>
            <person name="Gentzbittel L."/>
            <person name="Childs K.L."/>
            <person name="Yandell M."/>
            <person name="Gundlach H."/>
            <person name="Mayer K.F."/>
            <person name="Schwartz D.C."/>
            <person name="Town C.D."/>
        </authorList>
    </citation>
    <scope>GENOME REANNOTATION</scope>
    <source>
        <strain evidence="12 13">cv. Jemalong A17</strain>
    </source>
</reference>
<dbReference type="InterPro" id="IPR013809">
    <property type="entry name" value="ENTH"/>
</dbReference>
<comment type="subcellular location">
    <subcellularLocation>
        <location evidence="1">Cytoplasmic vesicle</location>
        <location evidence="1">Clathrin-coated vesicle</location>
    </subcellularLocation>
    <subcellularLocation>
        <location evidence="2">Golgi apparatus</location>
    </subcellularLocation>
    <subcellularLocation>
        <location evidence="3">Membrane</location>
        <location evidence="3">Clathrin-coated pit</location>
    </subcellularLocation>
</comment>
<gene>
    <name evidence="12" type="primary">11433785</name>
    <name evidence="10" type="ordered locus">MTR_3g086670</name>
    <name evidence="11" type="ORF">MtrunA17_Chr3g0123621</name>
</gene>
<evidence type="ECO:0000313" key="11">
    <source>
        <dbReference type="EMBL" id="RHN69340.1"/>
    </source>
</evidence>
<sequence length="328" mass="37582">MKKKLKEMIGIMKDKASQSKAAILSKTKTLSLLRATTHDSYNPPKHKHLLTLLSSGDGSRATASSAVELLMDRLQTTHNSAVALKCLISVHHIVKHGTFILRDQLSVYPYTGGRNYLNLSNFRDKTSSISWELSSWVRWYAEYIENLLCTSRTLGFFLGETTPEKGVSYLTNSDLLRETDSLLALMEGIGKKPNTPMSEQNKVVVEIMDLVEDDGVMVMNEVLVRVNEFGEREKLGCLGFGEVVELVCVLKRLEMCRERIMMMEVVEEKKFWDLVRELKEKVGRMKVYREEGKLNRTVTKDRRTESDRFDDRVLRSVDSIRFPSSRFL</sequence>
<protein>
    <submittedName>
        <fullName evidence="10">Clathrin assembly protein</fullName>
    </submittedName>
    <submittedName>
        <fullName evidence="11">Putative ANTH domain-containing protein</fullName>
    </submittedName>
</protein>
<reference evidence="12" key="3">
    <citation type="submission" date="2015-04" db="UniProtKB">
        <authorList>
            <consortium name="EnsemblPlants"/>
        </authorList>
    </citation>
    <scope>IDENTIFICATION</scope>
    <source>
        <strain evidence="12">cv. Jemalong A17</strain>
    </source>
</reference>